<feature type="compositionally biased region" description="Polar residues" evidence="7">
    <location>
        <begin position="1649"/>
        <end position="1666"/>
    </location>
</feature>
<dbReference type="PROSITE" id="PS52004">
    <property type="entry name" value="KS3_2"/>
    <property type="match status" value="1"/>
</dbReference>
<evidence type="ECO:0000256" key="3">
    <source>
        <dbReference type="ARBA" id="ARBA00022553"/>
    </source>
</evidence>
<feature type="active site" description="Proton acceptor; for dehydratase activity" evidence="6">
    <location>
        <position position="1286"/>
    </location>
</feature>
<dbReference type="Pfam" id="PF00550">
    <property type="entry name" value="PP-binding"/>
    <property type="match status" value="1"/>
</dbReference>
<dbReference type="PROSITE" id="PS50075">
    <property type="entry name" value="CARRIER"/>
    <property type="match status" value="1"/>
</dbReference>
<keyword evidence="12" id="KW-1185">Reference proteome</keyword>
<keyword evidence="2" id="KW-0596">Phosphopantetheine</keyword>
<dbReference type="PROSITE" id="PS52019">
    <property type="entry name" value="PKS_MFAS_DH"/>
    <property type="match status" value="1"/>
</dbReference>
<dbReference type="InterPro" id="IPR009081">
    <property type="entry name" value="PP-bd_ACP"/>
</dbReference>
<dbReference type="SUPFAM" id="SSF55048">
    <property type="entry name" value="Probable ACP-binding domain of malonyl-CoA ACP transacylase"/>
    <property type="match status" value="1"/>
</dbReference>
<feature type="domain" description="Carrier" evidence="8">
    <location>
        <begin position="1673"/>
        <end position="1760"/>
    </location>
</feature>
<dbReference type="Gene3D" id="3.40.50.720">
    <property type="entry name" value="NAD(P)-binding Rossmann-like Domain"/>
    <property type="match status" value="1"/>
</dbReference>
<protein>
    <submittedName>
        <fullName evidence="11">Uncharacterized protein</fullName>
    </submittedName>
</protein>
<dbReference type="STRING" id="1230097.A0A423XHR5"/>
<dbReference type="SUPFAM" id="SSF47336">
    <property type="entry name" value="ACP-like"/>
    <property type="match status" value="1"/>
</dbReference>
<feature type="domain" description="Ketosynthase family 3 (KS3)" evidence="9">
    <location>
        <begin position="320"/>
        <end position="753"/>
    </location>
</feature>
<dbReference type="Gene3D" id="3.30.70.3290">
    <property type="match status" value="1"/>
</dbReference>
<dbReference type="Gene3D" id="3.10.129.110">
    <property type="entry name" value="Polyketide synthase dehydratase"/>
    <property type="match status" value="1"/>
</dbReference>
<dbReference type="InterPro" id="IPR032088">
    <property type="entry name" value="SAT"/>
</dbReference>
<evidence type="ECO:0000256" key="6">
    <source>
        <dbReference type="PROSITE-ProRule" id="PRU01363"/>
    </source>
</evidence>
<dbReference type="Gene3D" id="3.40.366.10">
    <property type="entry name" value="Malonyl-Coenzyme A Acyl Carrier Protein, domain 2"/>
    <property type="match status" value="2"/>
</dbReference>
<dbReference type="InterPro" id="IPR002347">
    <property type="entry name" value="SDR_fam"/>
</dbReference>
<dbReference type="SUPFAM" id="SSF51735">
    <property type="entry name" value="NAD(P)-binding Rossmann-fold domains"/>
    <property type="match status" value="1"/>
</dbReference>
<dbReference type="InterPro" id="IPR049900">
    <property type="entry name" value="PKS_mFAS_DH"/>
</dbReference>
<dbReference type="Gene3D" id="3.40.47.10">
    <property type="match status" value="1"/>
</dbReference>
<dbReference type="EMBL" id="LKEB01000007">
    <property type="protein sequence ID" value="ROW15893.1"/>
    <property type="molecule type" value="Genomic_DNA"/>
</dbReference>
<organism evidence="11 12">
    <name type="scientific">Cytospora leucostoma</name>
    <dbReference type="NCBI Taxonomy" id="1230097"/>
    <lineage>
        <taxon>Eukaryota</taxon>
        <taxon>Fungi</taxon>
        <taxon>Dikarya</taxon>
        <taxon>Ascomycota</taxon>
        <taxon>Pezizomycotina</taxon>
        <taxon>Sordariomycetes</taxon>
        <taxon>Sordariomycetidae</taxon>
        <taxon>Diaporthales</taxon>
        <taxon>Cytosporaceae</taxon>
        <taxon>Cytospora</taxon>
    </lineage>
</organism>
<dbReference type="InterPro" id="IPR020841">
    <property type="entry name" value="PKS_Beta-ketoAc_synthase_dom"/>
</dbReference>
<dbReference type="Pfam" id="PF00109">
    <property type="entry name" value="ketoacyl-synt"/>
    <property type="match status" value="1"/>
</dbReference>
<dbReference type="InterPro" id="IPR016035">
    <property type="entry name" value="Acyl_Trfase/lysoPLipase"/>
</dbReference>
<dbReference type="Pfam" id="PF00698">
    <property type="entry name" value="Acyl_transf_1"/>
    <property type="match status" value="1"/>
</dbReference>
<evidence type="ECO:0000313" key="11">
    <source>
        <dbReference type="EMBL" id="ROW15893.1"/>
    </source>
</evidence>
<dbReference type="InterPro" id="IPR016036">
    <property type="entry name" value="Malonyl_transacylase_ACP-bd"/>
</dbReference>
<dbReference type="FunFam" id="3.40.366.10:FF:000002">
    <property type="entry name" value="Probable polyketide synthase 2"/>
    <property type="match status" value="1"/>
</dbReference>
<dbReference type="Pfam" id="PF22621">
    <property type="entry name" value="CurL-like_PKS_C"/>
    <property type="match status" value="1"/>
</dbReference>
<dbReference type="InterPro" id="IPR030918">
    <property type="entry name" value="PT_fungal_PKS"/>
</dbReference>
<dbReference type="InterPro" id="IPR042104">
    <property type="entry name" value="PKS_dehydratase_sf"/>
</dbReference>
<name>A0A423XHR5_9PEZI</name>
<dbReference type="InterPro" id="IPR016039">
    <property type="entry name" value="Thiolase-like"/>
</dbReference>
<sequence length="2041" mass="224163">MTLPEHGDFRDAGLGAAMESALLIVLQLGALIGYHEARGLDLDFVNHSPTLAGLSIGLFTGAAVALSSSLADLVKNGAESLRVSFRLGVYVEDLSHKLEAPQPDGTVQSWAHVVTGVGEETIEKELSRFNRENGGPELDKVFISAADRNSVSVSGPPSRLKAAFLHSQALRYSKSLALPVYDGLCHATHVYSKEDIQAVLNPSDTVIDPKRPLRLPLLSSQTGKPYLAQTAAELFEEISTELTTGTIYLDNILATVVDRIGYPSSIPSHLQVESFRLSIVFQGMLETIKSKFPALEVSRNDMIDWVFEDFGERRPRSVRYSKVAIVGMSCRMPGGGDDLDLFWDNLEQGHNACTTVPPDRFDLETHYDPTGQTENASQTKFGNFINRPGYFDAAFFTMSPKEAIQTDPMQRLATVTAYEAMEMAGLVPGRTPSTRPDRVGTYYGQASDDWRELNASQNIGTYAVPGGVRGFTTGRINYFFKFSGPAINIDTACSSSMAAVHAGCEALWTGEVDTVIAGGINIITDPDNYAGLCNAFFLSKTGQCNVWDKDADGYCRADAVGSIVMKRLEDAESDNDNILAVILSAATNHSAEAISITHPHAGAQKANYRQVLHKAGINPLDVSYIEMHGTGTQAGDAIESESVLDVFAPASPRRRRDKKLHLGAVKSNIGHSEAAAGISSIIKACLCFQQSMIPPHIGIKTEINPAIPRDLQRRNAGLAMTLTPWQRPEGQKRLALVNSFGASGGNTTILLEDAPIRVKQRISASMDTRPFHAIVLSAKSKRSLHANLENMLLYLDKHPDTDLPDLSYTLCGRRMHHPFRLGTSVPSISGLQNFLRSSLEAGSDANVLPVPSDPPSVVLTFTGQGASNRGAYQELFDDFPLFRDQVLQLDRLVRRLNFPSIVPALTGSTDDEVDSPITSQLSIVVLEIALARFWSALGVQPSAVIGHSLGEYSALAVAGVLSAADVLFLVGRRAQLTETLCVLDSHAMLSVAATTEELKNILKGESHTATVEYEVSCQNTHQDTVIGGSKEGIHVIHQTLETKGFKCVLLDIPFAFHTEQMEAILDELEDLAQDIPFKAPTVPVLSTLLGRPVFDAKAVNAQYIRNQTRNTVKFADAVDAAQELGMVDEKTLWVECGPHPVCVGFVRKIIPHARIASSCRRNEDNMATIVKSLVTLHLAGVTPCWNEYFRPHEKSYALLHDLPKYAWNETNYWIPYLGTWCLDKARLKYGGQFLSSADPSISLPVSTLRSSLIHQVTKEVLESTTAEIHLRSDMQHPAFLEAVHGHRMNNCGVATSSIWTDMALTVGEYLYRRLVPEAKDVHMNVCNLEVYHAQVASRSKDSPQLLELQAELDVDTQYMTLVWFDFRDGERAAEPFATAGVSFEDPLAWEYEWTRSAHLVLGRIQSLQRMAAGGEASRISRGMAYKLFKNVVDYADRYRGIDSLVLDGHEAYADITLSSERHGDWHTPPHWIDPVCHLAGLVMNGSDLSNTEEFFYVTPGSDSFRLARPLEPGGRYQSYVRMFPLAAEPGKMAMYAGDVYILQNDFIIGMVTQIRFRRVPRLLMDRFFSAPSGSTIEKKSDVHQNTTSGLPSQTQPFMGPKGQATSTSHLKHFGKASSKIKPKQSIAQASAQLLGEAKSEITKDRESQISRTDTPQSTPSSNSNGTGKPDVEDVYSGVVGQCLRIIASETNLDLADLIPDATFVQLGVDSLMSLVLSEKFRSDIGRSIDPPEKDYEPVTKCMAVDDDELLELEGVVASKLPCANGGLGVAMVRRIVSRPDLAALHGVYVVRNSTAPALRSAIDNEARPHSHEVVPLDLTRLQDVRRIAADINSRVEAGGVPPIRALILNAAYLEFTEQTWTEDGFDTSFSSAYLGHWLFTLLLLRSMDRESGRIVVINSSAHDSQDKRNDAGGQYKDEKWQTIFHDSAEPIARGTWSTTKEDPTFCGGYRRYGAAKLCQVMMITTKKSSGDILAAAFDCNPTLGEQPKGFYLDGEQRREMAAEARDPKKREVLIQPLLEIRFVVPVHRTERRARGLSTCLM</sequence>
<proteinExistence type="predicted"/>
<comment type="caution">
    <text evidence="11">The sequence shown here is derived from an EMBL/GenBank/DDBJ whole genome shotgun (WGS) entry which is preliminary data.</text>
</comment>
<dbReference type="Proteomes" id="UP000285146">
    <property type="component" value="Unassembled WGS sequence"/>
</dbReference>
<dbReference type="CDD" id="cd00833">
    <property type="entry name" value="PKS"/>
    <property type="match status" value="1"/>
</dbReference>
<keyword evidence="4" id="KW-0808">Transferase</keyword>
<dbReference type="GO" id="GO:0004312">
    <property type="term" value="F:fatty acid synthase activity"/>
    <property type="evidence" value="ECO:0007669"/>
    <property type="project" value="TreeGrafter"/>
</dbReference>
<keyword evidence="5" id="KW-0511">Multifunctional enzyme</keyword>
<dbReference type="Pfam" id="PF02801">
    <property type="entry name" value="Ketoacyl-synt_C"/>
    <property type="match status" value="1"/>
</dbReference>
<dbReference type="SMART" id="SM00827">
    <property type="entry name" value="PKS_AT"/>
    <property type="match status" value="1"/>
</dbReference>
<dbReference type="PANTHER" id="PTHR43775">
    <property type="entry name" value="FATTY ACID SYNTHASE"/>
    <property type="match status" value="1"/>
</dbReference>
<dbReference type="SUPFAM" id="SSF52151">
    <property type="entry name" value="FabD/lysophospholipase-like"/>
    <property type="match status" value="1"/>
</dbReference>
<feature type="region of interest" description="Disordered" evidence="7">
    <location>
        <begin position="1637"/>
        <end position="1671"/>
    </location>
</feature>
<feature type="active site" description="Proton donor; for dehydratase activity" evidence="6">
    <location>
        <position position="1473"/>
    </location>
</feature>
<evidence type="ECO:0000259" key="9">
    <source>
        <dbReference type="PROSITE" id="PS52004"/>
    </source>
</evidence>
<dbReference type="InterPro" id="IPR014030">
    <property type="entry name" value="Ketoacyl_synth_N"/>
</dbReference>
<dbReference type="SMART" id="SM00825">
    <property type="entry name" value="PKS_KS"/>
    <property type="match status" value="1"/>
</dbReference>
<dbReference type="InterPro" id="IPR036736">
    <property type="entry name" value="ACP-like_sf"/>
</dbReference>
<feature type="region of interest" description="Disordered" evidence="7">
    <location>
        <begin position="1574"/>
        <end position="1623"/>
    </location>
</feature>
<dbReference type="InterPro" id="IPR014031">
    <property type="entry name" value="Ketoacyl_synth_C"/>
</dbReference>
<gene>
    <name evidence="11" type="ORF">VPNG_02616</name>
</gene>
<dbReference type="InterPro" id="IPR036291">
    <property type="entry name" value="NAD(P)-bd_dom_sf"/>
</dbReference>
<evidence type="ECO:0000259" key="10">
    <source>
        <dbReference type="PROSITE" id="PS52019"/>
    </source>
</evidence>
<evidence type="ECO:0000256" key="1">
    <source>
        <dbReference type="ARBA" id="ARBA00005179"/>
    </source>
</evidence>
<dbReference type="InterPro" id="IPR050091">
    <property type="entry name" value="PKS_NRPS_Biosynth_Enz"/>
</dbReference>
<dbReference type="PANTHER" id="PTHR43775:SF24">
    <property type="entry name" value="NON-REDUCING POLYKETIDE SYNTHASE APTA-RELATED"/>
    <property type="match status" value="1"/>
</dbReference>
<feature type="region of interest" description="C-terminal hotdog fold" evidence="6">
    <location>
        <begin position="1416"/>
        <end position="1565"/>
    </location>
</feature>
<dbReference type="InParanoid" id="A0A423XHR5"/>
<feature type="region of interest" description="N-terminal hotdog fold" evidence="6">
    <location>
        <begin position="1254"/>
        <end position="1398"/>
    </location>
</feature>
<dbReference type="OrthoDB" id="329835at2759"/>
<dbReference type="InterPro" id="IPR014043">
    <property type="entry name" value="Acyl_transferase_dom"/>
</dbReference>
<dbReference type="SUPFAM" id="SSF53901">
    <property type="entry name" value="Thiolase-like"/>
    <property type="match status" value="1"/>
</dbReference>
<evidence type="ECO:0000256" key="7">
    <source>
        <dbReference type="SAM" id="MobiDB-lite"/>
    </source>
</evidence>
<evidence type="ECO:0000256" key="4">
    <source>
        <dbReference type="ARBA" id="ARBA00022679"/>
    </source>
</evidence>
<dbReference type="Gene3D" id="1.10.1200.10">
    <property type="entry name" value="ACP-like"/>
    <property type="match status" value="1"/>
</dbReference>
<evidence type="ECO:0000256" key="2">
    <source>
        <dbReference type="ARBA" id="ARBA00022450"/>
    </source>
</evidence>
<dbReference type="Pfam" id="PF00106">
    <property type="entry name" value="adh_short"/>
    <property type="match status" value="1"/>
</dbReference>
<evidence type="ECO:0000256" key="5">
    <source>
        <dbReference type="ARBA" id="ARBA00023268"/>
    </source>
</evidence>
<feature type="compositionally biased region" description="Polar residues" evidence="7">
    <location>
        <begin position="1583"/>
        <end position="1596"/>
    </location>
</feature>
<dbReference type="InterPro" id="IPR001227">
    <property type="entry name" value="Ac_transferase_dom_sf"/>
</dbReference>
<dbReference type="GO" id="GO:0004315">
    <property type="term" value="F:3-oxoacyl-[acyl-carrier-protein] synthase activity"/>
    <property type="evidence" value="ECO:0007669"/>
    <property type="project" value="InterPro"/>
</dbReference>
<feature type="domain" description="PKS/mFAS DH" evidence="10">
    <location>
        <begin position="1254"/>
        <end position="1565"/>
    </location>
</feature>
<dbReference type="GO" id="GO:0006633">
    <property type="term" value="P:fatty acid biosynthetic process"/>
    <property type="evidence" value="ECO:0007669"/>
    <property type="project" value="InterPro"/>
</dbReference>
<feature type="compositionally biased region" description="Basic residues" evidence="7">
    <location>
        <begin position="1609"/>
        <end position="1622"/>
    </location>
</feature>
<dbReference type="GO" id="GO:0044550">
    <property type="term" value="P:secondary metabolite biosynthetic process"/>
    <property type="evidence" value="ECO:0007669"/>
    <property type="project" value="UniProtKB-ARBA"/>
</dbReference>
<dbReference type="NCBIfam" id="TIGR04532">
    <property type="entry name" value="PT_fungal_PKS"/>
    <property type="match status" value="1"/>
</dbReference>
<comment type="pathway">
    <text evidence="1">Secondary metabolite biosynthesis.</text>
</comment>
<feature type="compositionally biased region" description="Basic and acidic residues" evidence="7">
    <location>
        <begin position="1637"/>
        <end position="1648"/>
    </location>
</feature>
<keyword evidence="3" id="KW-0597">Phosphoprotein</keyword>
<dbReference type="FunFam" id="3.10.129.110:FF:000001">
    <property type="entry name" value="Sterigmatocystin biosynthesis polyketide synthase"/>
    <property type="match status" value="1"/>
</dbReference>
<dbReference type="InterPro" id="IPR018201">
    <property type="entry name" value="Ketoacyl_synth_AS"/>
</dbReference>
<dbReference type="PROSITE" id="PS00606">
    <property type="entry name" value="KS3_1"/>
    <property type="match status" value="1"/>
</dbReference>
<evidence type="ECO:0000313" key="12">
    <source>
        <dbReference type="Proteomes" id="UP000285146"/>
    </source>
</evidence>
<evidence type="ECO:0000259" key="8">
    <source>
        <dbReference type="PROSITE" id="PS50075"/>
    </source>
</evidence>
<dbReference type="Pfam" id="PF16073">
    <property type="entry name" value="SAT"/>
    <property type="match status" value="1"/>
</dbReference>
<reference evidence="11 12" key="1">
    <citation type="submission" date="2015-09" db="EMBL/GenBank/DDBJ databases">
        <title>Host preference determinants of Valsa canker pathogens revealed by comparative genomics.</title>
        <authorList>
            <person name="Yin Z."/>
            <person name="Huang L."/>
        </authorList>
    </citation>
    <scope>NUCLEOTIDE SEQUENCE [LARGE SCALE GENOMIC DNA]</scope>
    <source>
        <strain evidence="11 12">SXYLt</strain>
    </source>
</reference>
<accession>A0A423XHR5</accession>